<evidence type="ECO:0000256" key="1">
    <source>
        <dbReference type="SAM" id="MobiDB-lite"/>
    </source>
</evidence>
<dbReference type="AlphaFoldDB" id="A0A1E7FFC7"/>
<reference evidence="2 3" key="1">
    <citation type="submission" date="2016-09" db="EMBL/GenBank/DDBJ databases">
        <title>Extensive genetic diversity and differential bi-allelic expression allows diatom success in the polar Southern Ocean.</title>
        <authorList>
            <consortium name="DOE Joint Genome Institute"/>
            <person name="Mock T."/>
            <person name="Otillar R.P."/>
            <person name="Strauss J."/>
            <person name="Dupont C."/>
            <person name="Frickenhaus S."/>
            <person name="Maumus F."/>
            <person name="Mcmullan M."/>
            <person name="Sanges R."/>
            <person name="Schmutz J."/>
            <person name="Toseland A."/>
            <person name="Valas R."/>
            <person name="Veluchamy A."/>
            <person name="Ward B.J."/>
            <person name="Allen A."/>
            <person name="Barry K."/>
            <person name="Falciatore A."/>
            <person name="Ferrante M."/>
            <person name="Fortunato A.E."/>
            <person name="Gloeckner G."/>
            <person name="Gruber A."/>
            <person name="Hipkin R."/>
            <person name="Janech M."/>
            <person name="Kroth P."/>
            <person name="Leese F."/>
            <person name="Lindquist E."/>
            <person name="Lyon B.R."/>
            <person name="Martin J."/>
            <person name="Mayer C."/>
            <person name="Parker M."/>
            <person name="Quesneville H."/>
            <person name="Raymond J."/>
            <person name="Uhlig C."/>
            <person name="Valentin K.U."/>
            <person name="Worden A.Z."/>
            <person name="Armbrust E.V."/>
            <person name="Bowler C."/>
            <person name="Green B."/>
            <person name="Moulton V."/>
            <person name="Van Oosterhout C."/>
            <person name="Grigoriev I."/>
        </authorList>
    </citation>
    <scope>NUCLEOTIDE SEQUENCE [LARGE SCALE GENOMIC DNA]</scope>
    <source>
        <strain evidence="2 3">CCMP1102</strain>
    </source>
</reference>
<accession>A0A1E7FFC7</accession>
<feature type="compositionally biased region" description="Basic and acidic residues" evidence="1">
    <location>
        <begin position="105"/>
        <end position="114"/>
    </location>
</feature>
<gene>
    <name evidence="2" type="ORF">FRACYDRAFT_239437</name>
</gene>
<dbReference type="Proteomes" id="UP000095751">
    <property type="component" value="Unassembled WGS sequence"/>
</dbReference>
<dbReference type="OrthoDB" id="48975at2759"/>
<dbReference type="InParanoid" id="A0A1E7FFC7"/>
<organism evidence="2 3">
    <name type="scientific">Fragilariopsis cylindrus CCMP1102</name>
    <dbReference type="NCBI Taxonomy" id="635003"/>
    <lineage>
        <taxon>Eukaryota</taxon>
        <taxon>Sar</taxon>
        <taxon>Stramenopiles</taxon>
        <taxon>Ochrophyta</taxon>
        <taxon>Bacillariophyta</taxon>
        <taxon>Bacillariophyceae</taxon>
        <taxon>Bacillariophycidae</taxon>
        <taxon>Bacillariales</taxon>
        <taxon>Bacillariaceae</taxon>
        <taxon>Fragilariopsis</taxon>
    </lineage>
</organism>
<name>A0A1E7FFC7_9STRA</name>
<evidence type="ECO:0000313" key="2">
    <source>
        <dbReference type="EMBL" id="OEU16844.1"/>
    </source>
</evidence>
<sequence length="347" mass="39386">MAVTRSKYLGSEGDIKLSVVGCNTLNLWFSYLDGKNKDTEGKIQIPDGVTRDDVFRELEQRRRTIPQQNNDKIDLVDEWISFMVDDELDLVLSTSSLTAGSDFTFNDKHGKRESSGSTNNSPIKFLPEANGGIPKGNISYAQLFFDPETQTLVTLMEMNFGLGYDEKGNEKHRNGVSHHHQSFSDIYDSNERRTEDLKSNDVSDVRLQDQTLLTECSSISSETRSNDDCGFDITDLKHFPTSKKSCFLDEPIVFSHEDSMNRVCWFEENDYDMYLLHDCDDPWGDYNSSKGARCTDTLKKLLTASRSCISLPQVGELKELKWKDNNGFSKGNYKANSERLSYSVLKA</sequence>
<dbReference type="KEGG" id="fcy:FRACYDRAFT_239437"/>
<proteinExistence type="predicted"/>
<evidence type="ECO:0000313" key="3">
    <source>
        <dbReference type="Proteomes" id="UP000095751"/>
    </source>
</evidence>
<keyword evidence="3" id="KW-1185">Reference proteome</keyword>
<dbReference type="EMBL" id="KV784358">
    <property type="protein sequence ID" value="OEU16844.1"/>
    <property type="molecule type" value="Genomic_DNA"/>
</dbReference>
<protein>
    <submittedName>
        <fullName evidence="2">Uncharacterized protein</fullName>
    </submittedName>
</protein>
<feature type="region of interest" description="Disordered" evidence="1">
    <location>
        <begin position="171"/>
        <end position="190"/>
    </location>
</feature>
<feature type="region of interest" description="Disordered" evidence="1">
    <location>
        <begin position="103"/>
        <end position="122"/>
    </location>
</feature>